<reference evidence="8 9" key="1">
    <citation type="submission" date="2015-12" db="EMBL/GenBank/DDBJ databases">
        <title>Genome sequence of Tistrella mobilis MCCC 1A02139.</title>
        <authorList>
            <person name="Lu L."/>
            <person name="Lai Q."/>
            <person name="Shao Z."/>
            <person name="Qian P."/>
        </authorList>
    </citation>
    <scope>NUCLEOTIDE SEQUENCE [LARGE SCALE GENOMIC DNA]</scope>
    <source>
        <strain evidence="8 9">MCCC 1A02139</strain>
    </source>
</reference>
<dbReference type="PANTHER" id="PTHR42709:SF6">
    <property type="entry name" value="UNDECAPRENYL PHOSPHATE TRANSPORTER A"/>
    <property type="match status" value="1"/>
</dbReference>
<dbReference type="RefSeq" id="WP_062769361.1">
    <property type="nucleotide sequence ID" value="NZ_CP121027.1"/>
</dbReference>
<proteinExistence type="predicted"/>
<keyword evidence="3 6" id="KW-0812">Transmembrane</keyword>
<evidence type="ECO:0000259" key="7">
    <source>
        <dbReference type="Pfam" id="PF09335"/>
    </source>
</evidence>
<feature type="domain" description="VTT" evidence="7">
    <location>
        <begin position="30"/>
        <end position="160"/>
    </location>
</feature>
<evidence type="ECO:0000256" key="3">
    <source>
        <dbReference type="ARBA" id="ARBA00022692"/>
    </source>
</evidence>
<feature type="transmembrane region" description="Helical" evidence="6">
    <location>
        <begin position="12"/>
        <end position="30"/>
    </location>
</feature>
<keyword evidence="4 6" id="KW-1133">Transmembrane helix</keyword>
<gene>
    <name evidence="8" type="ORF">AUP44_15335</name>
</gene>
<evidence type="ECO:0000256" key="1">
    <source>
        <dbReference type="ARBA" id="ARBA00004651"/>
    </source>
</evidence>
<feature type="transmembrane region" description="Helical" evidence="6">
    <location>
        <begin position="140"/>
        <end position="163"/>
    </location>
</feature>
<evidence type="ECO:0000313" key="9">
    <source>
        <dbReference type="Proteomes" id="UP000075787"/>
    </source>
</evidence>
<evidence type="ECO:0000256" key="4">
    <source>
        <dbReference type="ARBA" id="ARBA00022989"/>
    </source>
</evidence>
<dbReference type="PANTHER" id="PTHR42709">
    <property type="entry name" value="ALKALINE PHOSPHATASE LIKE PROTEIN"/>
    <property type="match status" value="1"/>
</dbReference>
<comment type="subcellular location">
    <subcellularLocation>
        <location evidence="1">Cell membrane</location>
        <topology evidence="1">Multi-pass membrane protein</topology>
    </subcellularLocation>
</comment>
<evidence type="ECO:0000256" key="6">
    <source>
        <dbReference type="SAM" id="Phobius"/>
    </source>
</evidence>
<protein>
    <submittedName>
        <fullName evidence="8">Alkaline phosphatase</fullName>
    </submittedName>
</protein>
<dbReference type="AlphaFoldDB" id="A0A162JUG8"/>
<accession>A0A162JUG8</accession>
<keyword evidence="2" id="KW-1003">Cell membrane</keyword>
<comment type="caution">
    <text evidence="8">The sequence shown here is derived from an EMBL/GenBank/DDBJ whole genome shotgun (WGS) entry which is preliminary data.</text>
</comment>
<keyword evidence="5 6" id="KW-0472">Membrane</keyword>
<evidence type="ECO:0000256" key="2">
    <source>
        <dbReference type="ARBA" id="ARBA00022475"/>
    </source>
</evidence>
<dbReference type="InterPro" id="IPR032816">
    <property type="entry name" value="VTT_dom"/>
</dbReference>
<dbReference type="Proteomes" id="UP000075787">
    <property type="component" value="Unassembled WGS sequence"/>
</dbReference>
<organism evidence="8 9">
    <name type="scientific">Tistrella mobilis</name>
    <dbReference type="NCBI Taxonomy" id="171437"/>
    <lineage>
        <taxon>Bacteria</taxon>
        <taxon>Pseudomonadati</taxon>
        <taxon>Pseudomonadota</taxon>
        <taxon>Alphaproteobacteria</taxon>
        <taxon>Geminicoccales</taxon>
        <taxon>Geminicoccaceae</taxon>
        <taxon>Tistrella</taxon>
    </lineage>
</organism>
<dbReference type="Pfam" id="PF09335">
    <property type="entry name" value="VTT_dom"/>
    <property type="match status" value="1"/>
</dbReference>
<dbReference type="GO" id="GO:0005886">
    <property type="term" value="C:plasma membrane"/>
    <property type="evidence" value="ECO:0007669"/>
    <property type="project" value="UniProtKB-SubCell"/>
</dbReference>
<dbReference type="OrthoDB" id="9813426at2"/>
<evidence type="ECO:0000256" key="5">
    <source>
        <dbReference type="ARBA" id="ARBA00023136"/>
    </source>
</evidence>
<name>A0A162JUG8_9PROT</name>
<dbReference type="InterPro" id="IPR051311">
    <property type="entry name" value="DedA_domain"/>
</dbReference>
<feature type="transmembrane region" description="Helical" evidence="6">
    <location>
        <begin position="50"/>
        <end position="71"/>
    </location>
</feature>
<feature type="transmembrane region" description="Helical" evidence="6">
    <location>
        <begin position="175"/>
        <end position="193"/>
    </location>
</feature>
<dbReference type="GeneID" id="97240492"/>
<sequence length="197" mass="21259">MFEWIVSTVSSAGYIGVFLLMAAENIFPPIPSELIMPLAGFVAARGELDVLGVIAAGTAGSVAGTLPWYWLGRAFGLVRIRRLADRWGRWATVSPDEVDKANGWFERHGGSAVFFGRLIPAIRTLISVPAGIARMPLPRYLAWSTAGSAIWTALLAGAGYALQSQYELVAAYMDPASKVIVAALVLVYVYRVVTRRG</sequence>
<dbReference type="EMBL" id="LPZR01000213">
    <property type="protein sequence ID" value="KYO49904.1"/>
    <property type="molecule type" value="Genomic_DNA"/>
</dbReference>
<evidence type="ECO:0000313" key="8">
    <source>
        <dbReference type="EMBL" id="KYO49904.1"/>
    </source>
</evidence>